<dbReference type="PANTHER" id="PTHR38687">
    <property type="entry name" value="CELL DIVISION PROTEIN DEDD-RELATED"/>
    <property type="match status" value="1"/>
</dbReference>
<feature type="region of interest" description="Disordered" evidence="1">
    <location>
        <begin position="49"/>
        <end position="77"/>
    </location>
</feature>
<feature type="transmembrane region" description="Helical" evidence="2">
    <location>
        <begin position="20"/>
        <end position="39"/>
    </location>
</feature>
<evidence type="ECO:0000259" key="3">
    <source>
        <dbReference type="PROSITE" id="PS51724"/>
    </source>
</evidence>
<dbReference type="PANTHER" id="PTHR38687:SF1">
    <property type="entry name" value="CELL DIVISION PROTEIN DEDD"/>
    <property type="match status" value="1"/>
</dbReference>
<keyword evidence="2" id="KW-0812">Transmembrane</keyword>
<dbReference type="Gene3D" id="3.30.70.1070">
    <property type="entry name" value="Sporulation related repeat"/>
    <property type="match status" value="1"/>
</dbReference>
<dbReference type="PATRIC" id="fig|1121014.3.peg.2113"/>
<sequence length="194" mass="20542">MARRSKNQAKRNGNQGTPGWVWLLGGLVGGAVIVLFLLMRNGGDVGQLLPKPDPEARAPVVTDEPVAQDAPEPRKPKYDFYDVLRDKEVVIPDAELNAQAQAEAQAPATEDPAPAASGVRYLIQAGAFRSSSDAEALKARIALTGELARVESAQIEGGTIYRVRLGPYPNAASLAAAKRALGNHGIEALAIRAE</sequence>
<dbReference type="AlphaFoldDB" id="A0A087MGV1"/>
<evidence type="ECO:0000313" key="5">
    <source>
        <dbReference type="Proteomes" id="UP000029085"/>
    </source>
</evidence>
<accession>A0A087MGV1</accession>
<comment type="caution">
    <text evidence="4">The sequence shown here is derived from an EMBL/GenBank/DDBJ whole genome shotgun (WGS) entry which is preliminary data.</text>
</comment>
<dbReference type="GO" id="GO:0032153">
    <property type="term" value="C:cell division site"/>
    <property type="evidence" value="ECO:0007669"/>
    <property type="project" value="TreeGrafter"/>
</dbReference>
<dbReference type="STRING" id="1121014.N788_06030"/>
<keyword evidence="2" id="KW-0472">Membrane</keyword>
<keyword evidence="2" id="KW-1133">Transmembrane helix</keyword>
<organism evidence="4 5">
    <name type="scientific">Arenimonas donghaensis DSM 18148 = HO3-R19</name>
    <dbReference type="NCBI Taxonomy" id="1121014"/>
    <lineage>
        <taxon>Bacteria</taxon>
        <taxon>Pseudomonadati</taxon>
        <taxon>Pseudomonadota</taxon>
        <taxon>Gammaproteobacteria</taxon>
        <taxon>Lysobacterales</taxon>
        <taxon>Lysobacteraceae</taxon>
        <taxon>Arenimonas</taxon>
    </lineage>
</organism>
<dbReference type="InterPro" id="IPR052521">
    <property type="entry name" value="Cell_div_SPOR-domain"/>
</dbReference>
<protein>
    <recommendedName>
        <fullName evidence="3">SPOR domain-containing protein</fullName>
    </recommendedName>
</protein>
<name>A0A087MGV1_9GAMM</name>
<dbReference type="Pfam" id="PF05036">
    <property type="entry name" value="SPOR"/>
    <property type="match status" value="1"/>
</dbReference>
<dbReference type="EMBL" id="AVCJ01000034">
    <property type="protein sequence ID" value="KFL36104.1"/>
    <property type="molecule type" value="Genomic_DNA"/>
</dbReference>
<dbReference type="GO" id="GO:0030428">
    <property type="term" value="C:cell septum"/>
    <property type="evidence" value="ECO:0007669"/>
    <property type="project" value="TreeGrafter"/>
</dbReference>
<keyword evidence="5" id="KW-1185">Reference proteome</keyword>
<dbReference type="GO" id="GO:0032506">
    <property type="term" value="P:cytokinetic process"/>
    <property type="evidence" value="ECO:0007669"/>
    <property type="project" value="TreeGrafter"/>
</dbReference>
<dbReference type="GO" id="GO:0042834">
    <property type="term" value="F:peptidoglycan binding"/>
    <property type="evidence" value="ECO:0007669"/>
    <property type="project" value="InterPro"/>
</dbReference>
<evidence type="ECO:0000256" key="1">
    <source>
        <dbReference type="SAM" id="MobiDB-lite"/>
    </source>
</evidence>
<dbReference type="RefSeq" id="WP_034224906.1">
    <property type="nucleotide sequence ID" value="NZ_AVCJ01000034.1"/>
</dbReference>
<dbReference type="SUPFAM" id="SSF110997">
    <property type="entry name" value="Sporulation related repeat"/>
    <property type="match status" value="1"/>
</dbReference>
<reference evidence="4 5" key="2">
    <citation type="journal article" date="2015" name="Stand. Genomic Sci.">
        <title>High quality draft genomic sequence of Arenimonas donghaensis DSM 18148(T).</title>
        <authorList>
            <person name="Chen F."/>
            <person name="Wang H."/>
            <person name="Cao Y."/>
            <person name="Li X."/>
            <person name="Wang G."/>
        </authorList>
    </citation>
    <scope>NUCLEOTIDE SEQUENCE [LARGE SCALE GENOMIC DNA]</scope>
    <source>
        <strain evidence="4 5">HO3-R19</strain>
    </source>
</reference>
<dbReference type="InterPro" id="IPR036680">
    <property type="entry name" value="SPOR-like_sf"/>
</dbReference>
<dbReference type="Proteomes" id="UP000029085">
    <property type="component" value="Unassembled WGS sequence"/>
</dbReference>
<dbReference type="InterPro" id="IPR007730">
    <property type="entry name" value="SPOR-like_dom"/>
</dbReference>
<dbReference type="OrthoDB" id="8558195at2"/>
<reference evidence="5" key="1">
    <citation type="submission" date="2013-08" db="EMBL/GenBank/DDBJ databases">
        <title>Genome sequencing of Arenimonas donghaensis.</title>
        <authorList>
            <person name="Chen F."/>
            <person name="Wang G."/>
        </authorList>
    </citation>
    <scope>NUCLEOTIDE SEQUENCE [LARGE SCALE GENOMIC DNA]</scope>
    <source>
        <strain evidence="5">HO3-R19</strain>
    </source>
</reference>
<evidence type="ECO:0000313" key="4">
    <source>
        <dbReference type="EMBL" id="KFL36104.1"/>
    </source>
</evidence>
<evidence type="ECO:0000256" key="2">
    <source>
        <dbReference type="SAM" id="Phobius"/>
    </source>
</evidence>
<gene>
    <name evidence="4" type="ORF">N788_06030</name>
</gene>
<proteinExistence type="predicted"/>
<feature type="domain" description="SPOR" evidence="3">
    <location>
        <begin position="115"/>
        <end position="193"/>
    </location>
</feature>
<dbReference type="PROSITE" id="PS51724">
    <property type="entry name" value="SPOR"/>
    <property type="match status" value="1"/>
</dbReference>